<dbReference type="PROSITE" id="PS51125">
    <property type="entry name" value="NHL"/>
    <property type="match status" value="3"/>
</dbReference>
<dbReference type="GO" id="GO:0006518">
    <property type="term" value="P:peptide metabolic process"/>
    <property type="evidence" value="ECO:0007669"/>
    <property type="project" value="InterPro"/>
</dbReference>
<comment type="cofactor">
    <cofactor evidence="1">
        <name>Zn(2+)</name>
        <dbReference type="ChEBI" id="CHEBI:29105"/>
    </cofactor>
</comment>
<feature type="repeat" description="NHL" evidence="9">
    <location>
        <begin position="87"/>
        <end position="128"/>
    </location>
</feature>
<sequence length="350" mass="39082" precursor="true">MNHFYSAVPLMLALAASSLFVGQAAAQNPTHAVTPTITEYDVDPAWPQRPETISGAGWVSGLAVDDKDQVWFFRKGPDPVQVYSASGEFVRSWGKDRFLNPHQLRIGPDGNIWVADFGLHVVQKFTPEGELLQTLGVRGEKGDDELHFNMPTDMVITPKGDIFVTDGYGNRRIVHFDKDGQFVKAWGSYGTEPGKFVLPHAIQLDSKGLLYVADRNSARIQIFTQEGELVDQWSNLIMPWGISINKKDEIWVCGSSPHWWVRDGKAPEYKDQLFMRFNTDGRVQQVWSIPLGDIGENKDKPDVSRLKPGEAVGVHCIAQDSQGNLYVGDIYGERAQKFVPVTQRAPAKSK</sequence>
<feature type="repeat" description="NHL" evidence="9">
    <location>
        <begin position="187"/>
        <end position="226"/>
    </location>
</feature>
<dbReference type="EMBL" id="CP036276">
    <property type="protein sequence ID" value="QDU41690.1"/>
    <property type="molecule type" value="Genomic_DNA"/>
</dbReference>
<reference evidence="11 12" key="1">
    <citation type="submission" date="2019-02" db="EMBL/GenBank/DDBJ databases">
        <title>Deep-cultivation of Planctomycetes and their phenomic and genomic characterization uncovers novel biology.</title>
        <authorList>
            <person name="Wiegand S."/>
            <person name="Jogler M."/>
            <person name="Boedeker C."/>
            <person name="Pinto D."/>
            <person name="Vollmers J."/>
            <person name="Rivas-Marin E."/>
            <person name="Kohn T."/>
            <person name="Peeters S.H."/>
            <person name="Heuer A."/>
            <person name="Rast P."/>
            <person name="Oberbeckmann S."/>
            <person name="Bunk B."/>
            <person name="Jeske O."/>
            <person name="Meyerdierks A."/>
            <person name="Storesund J.E."/>
            <person name="Kallscheuer N."/>
            <person name="Luecker S."/>
            <person name="Lage O.M."/>
            <person name="Pohl T."/>
            <person name="Merkel B.J."/>
            <person name="Hornburger P."/>
            <person name="Mueller R.-W."/>
            <person name="Bruemmer F."/>
            <person name="Labrenz M."/>
            <person name="Spormann A.M."/>
            <person name="Op den Camp H."/>
            <person name="Overmann J."/>
            <person name="Amann R."/>
            <person name="Jetten M.S.M."/>
            <person name="Mascher T."/>
            <person name="Medema M.H."/>
            <person name="Devos D.P."/>
            <person name="Kaster A.-K."/>
            <person name="Ovreas L."/>
            <person name="Rohde M."/>
            <person name="Galperin M.Y."/>
            <person name="Jogler C."/>
        </authorList>
    </citation>
    <scope>NUCLEOTIDE SEQUENCE [LARGE SCALE GENOMIC DNA]</scope>
    <source>
        <strain evidence="11 12">Mal52</strain>
    </source>
</reference>
<evidence type="ECO:0000256" key="7">
    <source>
        <dbReference type="ARBA" id="ARBA00023180"/>
    </source>
</evidence>
<keyword evidence="3" id="KW-0479">Metal-binding</keyword>
<dbReference type="InterPro" id="IPR011042">
    <property type="entry name" value="6-blade_b-propeller_TolB-like"/>
</dbReference>
<feature type="repeat" description="NHL" evidence="9">
    <location>
        <begin position="139"/>
        <end position="179"/>
    </location>
</feature>
<evidence type="ECO:0000313" key="11">
    <source>
        <dbReference type="EMBL" id="QDU41690.1"/>
    </source>
</evidence>
<evidence type="ECO:0000256" key="4">
    <source>
        <dbReference type="ARBA" id="ARBA00022729"/>
    </source>
</evidence>
<dbReference type="SUPFAM" id="SSF63829">
    <property type="entry name" value="Calcium-dependent phosphotriesterase"/>
    <property type="match status" value="1"/>
</dbReference>
<evidence type="ECO:0000256" key="3">
    <source>
        <dbReference type="ARBA" id="ARBA00022723"/>
    </source>
</evidence>
<dbReference type="GO" id="GO:0016020">
    <property type="term" value="C:membrane"/>
    <property type="evidence" value="ECO:0007669"/>
    <property type="project" value="InterPro"/>
</dbReference>
<evidence type="ECO:0000256" key="6">
    <source>
        <dbReference type="ARBA" id="ARBA00023157"/>
    </source>
</evidence>
<dbReference type="AlphaFoldDB" id="A0A517ZGT8"/>
<evidence type="ECO:0000256" key="2">
    <source>
        <dbReference type="ARBA" id="ARBA00012343"/>
    </source>
</evidence>
<gene>
    <name evidence="11" type="primary">vgb_1</name>
    <name evidence="11" type="ORF">Mal52_01430</name>
</gene>
<evidence type="ECO:0000256" key="1">
    <source>
        <dbReference type="ARBA" id="ARBA00001947"/>
    </source>
</evidence>
<proteinExistence type="predicted"/>
<dbReference type="EC" id="4.3.2.5" evidence="2"/>
<name>A0A517ZGT8_9PLAN</name>
<dbReference type="PRINTS" id="PR00790">
    <property type="entry name" value="PAMONOXGNASE"/>
</dbReference>
<feature type="signal peptide" evidence="10">
    <location>
        <begin position="1"/>
        <end position="26"/>
    </location>
</feature>
<dbReference type="RefSeq" id="WP_145373702.1">
    <property type="nucleotide sequence ID" value="NZ_CP036276.1"/>
</dbReference>
<dbReference type="Pfam" id="PF17170">
    <property type="entry name" value="DUF5128"/>
    <property type="match status" value="1"/>
</dbReference>
<evidence type="ECO:0000256" key="8">
    <source>
        <dbReference type="ARBA" id="ARBA00023239"/>
    </source>
</evidence>
<keyword evidence="8 11" id="KW-0456">Lyase</keyword>
<dbReference type="CDD" id="cd14958">
    <property type="entry name" value="NHL_PAL_like"/>
    <property type="match status" value="1"/>
</dbReference>
<keyword evidence="7" id="KW-0325">Glycoprotein</keyword>
<dbReference type="PANTHER" id="PTHR10680">
    <property type="entry name" value="PEPTIDYL-GLYCINE ALPHA-AMIDATING MONOOXYGENASE"/>
    <property type="match status" value="1"/>
</dbReference>
<dbReference type="InterPro" id="IPR000720">
    <property type="entry name" value="PHM/PAL"/>
</dbReference>
<feature type="chain" id="PRO_5021902207" description="peptidylamidoglycolate lyase" evidence="10">
    <location>
        <begin position="27"/>
        <end position="350"/>
    </location>
</feature>
<keyword evidence="12" id="KW-1185">Reference proteome</keyword>
<dbReference type="Proteomes" id="UP000319383">
    <property type="component" value="Chromosome"/>
</dbReference>
<evidence type="ECO:0000256" key="10">
    <source>
        <dbReference type="SAM" id="SignalP"/>
    </source>
</evidence>
<evidence type="ECO:0000256" key="5">
    <source>
        <dbReference type="ARBA" id="ARBA00022737"/>
    </source>
</evidence>
<evidence type="ECO:0000256" key="9">
    <source>
        <dbReference type="PROSITE-ProRule" id="PRU00504"/>
    </source>
</evidence>
<dbReference type="GO" id="GO:0004598">
    <property type="term" value="F:peptidylamidoglycolate lyase activity"/>
    <property type="evidence" value="ECO:0007669"/>
    <property type="project" value="UniProtKB-EC"/>
</dbReference>
<organism evidence="11 12">
    <name type="scientific">Symmachiella dynata</name>
    <dbReference type="NCBI Taxonomy" id="2527995"/>
    <lineage>
        <taxon>Bacteria</taxon>
        <taxon>Pseudomonadati</taxon>
        <taxon>Planctomycetota</taxon>
        <taxon>Planctomycetia</taxon>
        <taxon>Planctomycetales</taxon>
        <taxon>Planctomycetaceae</taxon>
        <taxon>Symmachiella</taxon>
    </lineage>
</organism>
<dbReference type="KEGG" id="sdyn:Mal52_01430"/>
<dbReference type="GO" id="GO:0046872">
    <property type="term" value="F:metal ion binding"/>
    <property type="evidence" value="ECO:0007669"/>
    <property type="project" value="UniProtKB-KW"/>
</dbReference>
<dbReference type="InterPro" id="IPR001258">
    <property type="entry name" value="NHL_repeat"/>
</dbReference>
<keyword evidence="5" id="KW-0677">Repeat</keyword>
<evidence type="ECO:0000313" key="12">
    <source>
        <dbReference type="Proteomes" id="UP000319383"/>
    </source>
</evidence>
<dbReference type="Gene3D" id="2.120.10.30">
    <property type="entry name" value="TolB, C-terminal domain"/>
    <property type="match status" value="1"/>
</dbReference>
<keyword evidence="4 10" id="KW-0732">Signal</keyword>
<accession>A0A517ZGT8</accession>
<keyword evidence="6" id="KW-1015">Disulfide bond</keyword>
<protein>
    <recommendedName>
        <fullName evidence="2">peptidylamidoglycolate lyase</fullName>
        <ecNumber evidence="2">4.3.2.5</ecNumber>
    </recommendedName>
</protein>
<dbReference type="PANTHER" id="PTHR10680:SF38">
    <property type="entry name" value="BLL1368 PROTEIN"/>
    <property type="match status" value="1"/>
</dbReference>